<evidence type="ECO:0000313" key="10">
    <source>
        <dbReference type="Proteomes" id="UP001153069"/>
    </source>
</evidence>
<dbReference type="InterPro" id="IPR046357">
    <property type="entry name" value="PPIase_dom_sf"/>
</dbReference>
<evidence type="ECO:0000256" key="2">
    <source>
        <dbReference type="ARBA" id="ARBA00013194"/>
    </source>
</evidence>
<name>A0A9N8F127_9STRA</name>
<evidence type="ECO:0000256" key="5">
    <source>
        <dbReference type="PROSITE-ProRule" id="PRU00277"/>
    </source>
</evidence>
<dbReference type="SUPFAM" id="SSF54534">
    <property type="entry name" value="FKBP-like"/>
    <property type="match status" value="1"/>
</dbReference>
<evidence type="ECO:0000259" key="8">
    <source>
        <dbReference type="PROSITE" id="PS50059"/>
    </source>
</evidence>
<evidence type="ECO:0000313" key="9">
    <source>
        <dbReference type="EMBL" id="CAB9529276.1"/>
    </source>
</evidence>
<dbReference type="InterPro" id="IPR001179">
    <property type="entry name" value="PPIase_FKBP_dom"/>
</dbReference>
<dbReference type="PROSITE" id="PS50059">
    <property type="entry name" value="FKBP_PPIASE"/>
    <property type="match status" value="1"/>
</dbReference>
<dbReference type="OrthoDB" id="1902587at2759"/>
<dbReference type="PANTHER" id="PTHR43811:SF19">
    <property type="entry name" value="39 KDA FK506-BINDING NUCLEAR PROTEIN"/>
    <property type="match status" value="1"/>
</dbReference>
<organism evidence="9 10">
    <name type="scientific">Seminavis robusta</name>
    <dbReference type="NCBI Taxonomy" id="568900"/>
    <lineage>
        <taxon>Eukaryota</taxon>
        <taxon>Sar</taxon>
        <taxon>Stramenopiles</taxon>
        <taxon>Ochrophyta</taxon>
        <taxon>Bacillariophyta</taxon>
        <taxon>Bacillariophyceae</taxon>
        <taxon>Bacillariophycidae</taxon>
        <taxon>Naviculales</taxon>
        <taxon>Naviculaceae</taxon>
        <taxon>Seminavis</taxon>
    </lineage>
</organism>
<accession>A0A9N8F127</accession>
<evidence type="ECO:0000256" key="7">
    <source>
        <dbReference type="SAM" id="SignalP"/>
    </source>
</evidence>
<feature type="compositionally biased region" description="Polar residues" evidence="6">
    <location>
        <begin position="38"/>
        <end position="51"/>
    </location>
</feature>
<dbReference type="PANTHER" id="PTHR43811">
    <property type="entry name" value="FKBP-TYPE PEPTIDYL-PROLYL CIS-TRANS ISOMERASE FKPA"/>
    <property type="match status" value="1"/>
</dbReference>
<proteinExistence type="predicted"/>
<gene>
    <name evidence="9" type="ORF">SEMRO_2447_G328020.1</name>
</gene>
<evidence type="ECO:0000256" key="3">
    <source>
        <dbReference type="ARBA" id="ARBA00023110"/>
    </source>
</evidence>
<feature type="region of interest" description="Disordered" evidence="6">
    <location>
        <begin position="38"/>
        <end position="63"/>
    </location>
</feature>
<evidence type="ECO:0000256" key="4">
    <source>
        <dbReference type="ARBA" id="ARBA00023235"/>
    </source>
</evidence>
<feature type="chain" id="PRO_5040295679" description="peptidylprolyl isomerase" evidence="7">
    <location>
        <begin position="18"/>
        <end position="297"/>
    </location>
</feature>
<comment type="caution">
    <text evidence="9">The sequence shown here is derived from an EMBL/GenBank/DDBJ whole genome shotgun (WGS) entry which is preliminary data.</text>
</comment>
<feature type="domain" description="PPIase FKBP-type" evidence="8">
    <location>
        <begin position="194"/>
        <end position="282"/>
    </location>
</feature>
<dbReference type="AlphaFoldDB" id="A0A9N8F127"/>
<evidence type="ECO:0000256" key="1">
    <source>
        <dbReference type="ARBA" id="ARBA00000971"/>
    </source>
</evidence>
<dbReference type="Proteomes" id="UP001153069">
    <property type="component" value="Unassembled WGS sequence"/>
</dbReference>
<feature type="signal peptide" evidence="7">
    <location>
        <begin position="1"/>
        <end position="17"/>
    </location>
</feature>
<dbReference type="GO" id="GO:0006457">
    <property type="term" value="P:protein folding"/>
    <property type="evidence" value="ECO:0007669"/>
    <property type="project" value="InterPro"/>
</dbReference>
<evidence type="ECO:0000256" key="6">
    <source>
        <dbReference type="SAM" id="MobiDB-lite"/>
    </source>
</evidence>
<dbReference type="Gene3D" id="3.10.50.40">
    <property type="match status" value="1"/>
</dbReference>
<dbReference type="GO" id="GO:0003755">
    <property type="term" value="F:peptidyl-prolyl cis-trans isomerase activity"/>
    <property type="evidence" value="ECO:0007669"/>
    <property type="project" value="UniProtKB-KW"/>
</dbReference>
<dbReference type="Pfam" id="PF00254">
    <property type="entry name" value="FKBP_C"/>
    <property type="match status" value="1"/>
</dbReference>
<dbReference type="InterPro" id="IPR000774">
    <property type="entry name" value="PPIase_FKBP_N"/>
</dbReference>
<keyword evidence="3 5" id="KW-0697">Rotamase</keyword>
<dbReference type="EC" id="5.2.1.8" evidence="2 5"/>
<sequence length="297" mass="31559">MRFPLIATCLLVAPTGAFVVVQPPNTSPLSCWHKMASSSDDTTAPTVVTDESASDPISKDNPPPGVKFIECPEDEVDMPFYTLGVNLAMQVGQNLGTLLTDRECDLVAKGFAEHLKGTLTKQGLDGQTILQNFGPAANQLLQERTLQQVDNHKQAGQEYADQFLKDHAAATQSDSGLIYLETQAGTTDVKPTLDSTIQFHYHGTMAVSGQVVDSSVVRGDSHTLPLNQAIPGLKEALLQMTEGTKATLVIPSDLAYGDAGGGQGLIPGGTTLQFEVELIKVVPASEALGKDDEAWNA</sequence>
<keyword evidence="4 5" id="KW-0413">Isomerase</keyword>
<protein>
    <recommendedName>
        <fullName evidence="2 5">peptidylprolyl isomerase</fullName>
        <ecNumber evidence="2 5">5.2.1.8</ecNumber>
    </recommendedName>
</protein>
<dbReference type="Pfam" id="PF01346">
    <property type="entry name" value="FKBP_N"/>
    <property type="match status" value="1"/>
</dbReference>
<keyword evidence="7" id="KW-0732">Signal</keyword>
<comment type="catalytic activity">
    <reaction evidence="1 5">
        <text>[protein]-peptidylproline (omega=180) = [protein]-peptidylproline (omega=0)</text>
        <dbReference type="Rhea" id="RHEA:16237"/>
        <dbReference type="Rhea" id="RHEA-COMP:10747"/>
        <dbReference type="Rhea" id="RHEA-COMP:10748"/>
        <dbReference type="ChEBI" id="CHEBI:83833"/>
        <dbReference type="ChEBI" id="CHEBI:83834"/>
        <dbReference type="EC" id="5.2.1.8"/>
    </reaction>
</comment>
<keyword evidence="10" id="KW-1185">Reference proteome</keyword>
<dbReference type="EMBL" id="CAICTM010002445">
    <property type="protein sequence ID" value="CAB9529276.1"/>
    <property type="molecule type" value="Genomic_DNA"/>
</dbReference>
<reference evidence="9" key="1">
    <citation type="submission" date="2020-06" db="EMBL/GenBank/DDBJ databases">
        <authorList>
            <consortium name="Plant Systems Biology data submission"/>
        </authorList>
    </citation>
    <scope>NUCLEOTIDE SEQUENCE</scope>
    <source>
        <strain evidence="9">D6</strain>
    </source>
</reference>